<dbReference type="PANTHER" id="PTHR43155">
    <property type="entry name" value="CYCLIC DI-GMP PHOSPHODIESTERASE PA4108-RELATED"/>
    <property type="match status" value="1"/>
</dbReference>
<dbReference type="InterPro" id="IPR003607">
    <property type="entry name" value="HD/PDEase_dom"/>
</dbReference>
<reference evidence="4" key="1">
    <citation type="submission" date="2021-01" db="EMBL/GenBank/DDBJ databases">
        <title>Genomic Encyclopedia of Type Strains, Phase IV (KMG-IV): sequencing the most valuable type-strain genomes for metagenomic binning, comparative biology and taxonomic classification.</title>
        <authorList>
            <person name="Goeker M."/>
        </authorList>
    </citation>
    <scope>NUCLEOTIDE SEQUENCE</scope>
    <source>
        <strain evidence="4">DSM 23230</strain>
    </source>
</reference>
<dbReference type="EMBL" id="JAFBDQ010000002">
    <property type="protein sequence ID" value="MBM7555770.1"/>
    <property type="molecule type" value="Genomic_DNA"/>
</dbReference>
<protein>
    <submittedName>
        <fullName evidence="4">HD-GYP domain-containing protein (C-di-GMP phosphodiesterase class II)</fullName>
    </submittedName>
</protein>
<comment type="caution">
    <text evidence="4">The sequence shown here is derived from an EMBL/GenBank/DDBJ whole genome shotgun (WGS) entry which is preliminary data.</text>
</comment>
<dbReference type="Gene3D" id="1.10.3210.10">
    <property type="entry name" value="Hypothetical protein af1432"/>
    <property type="match status" value="1"/>
</dbReference>
<dbReference type="SMART" id="SM00471">
    <property type="entry name" value="HDc"/>
    <property type="match status" value="1"/>
</dbReference>
<dbReference type="SUPFAM" id="SSF55785">
    <property type="entry name" value="PYP-like sensor domain (PAS domain)"/>
    <property type="match status" value="1"/>
</dbReference>
<feature type="domain" description="HD-GYP" evidence="3">
    <location>
        <begin position="344"/>
        <end position="529"/>
    </location>
</feature>
<feature type="coiled-coil region" evidence="1">
    <location>
        <begin position="125"/>
        <end position="155"/>
    </location>
</feature>
<evidence type="ECO:0000313" key="5">
    <source>
        <dbReference type="Proteomes" id="UP000774000"/>
    </source>
</evidence>
<dbReference type="PROSITE" id="PS51831">
    <property type="entry name" value="HD"/>
    <property type="match status" value="1"/>
</dbReference>
<dbReference type="Pfam" id="PF13487">
    <property type="entry name" value="HD_5"/>
    <property type="match status" value="1"/>
</dbReference>
<organism evidence="4 5">
    <name type="scientific">Halanaerobacter jeridensis</name>
    <dbReference type="NCBI Taxonomy" id="706427"/>
    <lineage>
        <taxon>Bacteria</taxon>
        <taxon>Bacillati</taxon>
        <taxon>Bacillota</taxon>
        <taxon>Clostridia</taxon>
        <taxon>Halanaerobiales</taxon>
        <taxon>Halobacteroidaceae</taxon>
        <taxon>Halanaerobacter</taxon>
    </lineage>
</organism>
<keyword evidence="5" id="KW-1185">Reference proteome</keyword>
<evidence type="ECO:0000259" key="2">
    <source>
        <dbReference type="PROSITE" id="PS51831"/>
    </source>
</evidence>
<dbReference type="RefSeq" id="WP_204700488.1">
    <property type="nucleotide sequence ID" value="NZ_JAFBDQ010000002.1"/>
</dbReference>
<name>A0A939BM77_9FIRM</name>
<dbReference type="PROSITE" id="PS51832">
    <property type="entry name" value="HD_GYP"/>
    <property type="match status" value="1"/>
</dbReference>
<proteinExistence type="predicted"/>
<dbReference type="InterPro" id="IPR006674">
    <property type="entry name" value="HD_domain"/>
</dbReference>
<dbReference type="CDD" id="cd00077">
    <property type="entry name" value="HDc"/>
    <property type="match status" value="1"/>
</dbReference>
<evidence type="ECO:0000256" key="1">
    <source>
        <dbReference type="SAM" id="Coils"/>
    </source>
</evidence>
<dbReference type="SUPFAM" id="SSF109604">
    <property type="entry name" value="HD-domain/PDEase-like"/>
    <property type="match status" value="1"/>
</dbReference>
<sequence>MIVGDSENDFKRRNKILESIYNSIDQGVCLHEVIYKDGQAVDYKIVDANPAYEEKLNISVEQAKGSLGSEIYQSDKPPYLERYVEVAETGETKKFEDYFEPLGAYFEITVTSPESGKFITLFDDITDRKKRIKKLEEKKEELNASYQQLEAYSELITAMNDALSTKIEEVNQLNSRFDKMINLVSDLNLADYYDEEKYLSNLLYTAVEILPEADYGSVYMYEGEKVKFIECIGHDVEQLKELEIPADVFYNDQPIQVFNMKKLRAQDRQVMDQETFAKFSRATKETKEIITFDLEIDGQKKAGISIDIAKGNQTSFSEDSQRIFKSFYSLSNTFFKVEDYNILYSKFTKKLITSIVGILEVYDEYTSGHSENVAFTAVDIAEELNLSAEEKDLVYWAGMVHDIGKLLVPLDILNKAGNLTDEEYSTIKKHPVWGYKALKKSSLNNIENYVLHHHENWDGSGYPDGLSGEDIPLLSQVLSVADAWDAMTSNRSYRDALSREKALKEIKDNKGTQFAPEVVEAFLKIKNEI</sequence>
<dbReference type="Proteomes" id="UP000774000">
    <property type="component" value="Unassembled WGS sequence"/>
</dbReference>
<accession>A0A939BM77</accession>
<evidence type="ECO:0000259" key="3">
    <source>
        <dbReference type="PROSITE" id="PS51832"/>
    </source>
</evidence>
<keyword evidence="1" id="KW-0175">Coiled coil</keyword>
<dbReference type="AlphaFoldDB" id="A0A939BM77"/>
<feature type="domain" description="HD" evidence="2">
    <location>
        <begin position="366"/>
        <end position="487"/>
    </location>
</feature>
<dbReference type="Gene3D" id="3.30.450.20">
    <property type="entry name" value="PAS domain"/>
    <property type="match status" value="1"/>
</dbReference>
<dbReference type="InterPro" id="IPR035965">
    <property type="entry name" value="PAS-like_dom_sf"/>
</dbReference>
<dbReference type="InterPro" id="IPR037522">
    <property type="entry name" value="HD_GYP_dom"/>
</dbReference>
<evidence type="ECO:0000313" key="4">
    <source>
        <dbReference type="EMBL" id="MBM7555770.1"/>
    </source>
</evidence>
<gene>
    <name evidence="4" type="ORF">JOC47_000595</name>
</gene>